<dbReference type="EMBL" id="QGKV02000649">
    <property type="protein sequence ID" value="KAF3576939.1"/>
    <property type="molecule type" value="Genomic_DNA"/>
</dbReference>
<reference evidence="1 2" key="1">
    <citation type="journal article" date="2020" name="BMC Genomics">
        <title>Intraspecific diversification of the crop wild relative Brassica cretica Lam. using demographic model selection.</title>
        <authorList>
            <person name="Kioukis A."/>
            <person name="Michalopoulou V.A."/>
            <person name="Briers L."/>
            <person name="Pirintsos S."/>
            <person name="Studholme D.J."/>
            <person name="Pavlidis P."/>
            <person name="Sarris P.F."/>
        </authorList>
    </citation>
    <scope>NUCLEOTIDE SEQUENCE [LARGE SCALE GENOMIC DNA]</scope>
    <source>
        <strain evidence="2">cv. PFS-1207/04</strain>
    </source>
</reference>
<comment type="caution">
    <text evidence="1">The sequence shown here is derived from an EMBL/GenBank/DDBJ whole genome shotgun (WGS) entry which is preliminary data.</text>
</comment>
<name>A0ABQ7DH61_BRACR</name>
<keyword evidence="2" id="KW-1185">Reference proteome</keyword>
<organism evidence="1 2">
    <name type="scientific">Brassica cretica</name>
    <name type="common">Mustard</name>
    <dbReference type="NCBI Taxonomy" id="69181"/>
    <lineage>
        <taxon>Eukaryota</taxon>
        <taxon>Viridiplantae</taxon>
        <taxon>Streptophyta</taxon>
        <taxon>Embryophyta</taxon>
        <taxon>Tracheophyta</taxon>
        <taxon>Spermatophyta</taxon>
        <taxon>Magnoliopsida</taxon>
        <taxon>eudicotyledons</taxon>
        <taxon>Gunneridae</taxon>
        <taxon>Pentapetalae</taxon>
        <taxon>rosids</taxon>
        <taxon>malvids</taxon>
        <taxon>Brassicales</taxon>
        <taxon>Brassicaceae</taxon>
        <taxon>Brassiceae</taxon>
        <taxon>Brassica</taxon>
    </lineage>
</organism>
<gene>
    <name evidence="1" type="ORF">DY000_02034978</name>
</gene>
<evidence type="ECO:0000313" key="1">
    <source>
        <dbReference type="EMBL" id="KAF3576939.1"/>
    </source>
</evidence>
<protein>
    <submittedName>
        <fullName evidence="1">Uncharacterized protein</fullName>
    </submittedName>
</protein>
<sequence>MLDFNEFAVNEAVKFLKPSKYRTKFYLETYYKTTTRFVTLTFDAQRETPLKITELSGGDTSFLMSKKQQRQILSSTFTRPRWCSEVSM</sequence>
<evidence type="ECO:0000313" key="2">
    <source>
        <dbReference type="Proteomes" id="UP000266723"/>
    </source>
</evidence>
<proteinExistence type="predicted"/>
<dbReference type="Proteomes" id="UP000266723">
    <property type="component" value="Unassembled WGS sequence"/>
</dbReference>
<accession>A0ABQ7DH61</accession>